<dbReference type="HOGENOM" id="CLU_2266906_0_0_1"/>
<reference evidence="1 2" key="1">
    <citation type="journal article" date="2007" name="Science">
        <title>Sea anemone genome reveals ancestral eumetazoan gene repertoire and genomic organization.</title>
        <authorList>
            <person name="Putnam N.H."/>
            <person name="Srivastava M."/>
            <person name="Hellsten U."/>
            <person name="Dirks B."/>
            <person name="Chapman J."/>
            <person name="Salamov A."/>
            <person name="Terry A."/>
            <person name="Shapiro H."/>
            <person name="Lindquist E."/>
            <person name="Kapitonov V.V."/>
            <person name="Jurka J."/>
            <person name="Genikhovich G."/>
            <person name="Grigoriev I.V."/>
            <person name="Lucas S.M."/>
            <person name="Steele R.E."/>
            <person name="Finnerty J.R."/>
            <person name="Technau U."/>
            <person name="Martindale M.Q."/>
            <person name="Rokhsar D.S."/>
        </authorList>
    </citation>
    <scope>NUCLEOTIDE SEQUENCE [LARGE SCALE GENOMIC DNA]</scope>
    <source>
        <strain evidence="2">CH2 X CH6</strain>
    </source>
</reference>
<evidence type="ECO:0000313" key="1">
    <source>
        <dbReference type="EMBL" id="EDO38989.1"/>
    </source>
</evidence>
<evidence type="ECO:0000313" key="2">
    <source>
        <dbReference type="Proteomes" id="UP000001593"/>
    </source>
</evidence>
<organism evidence="1 2">
    <name type="scientific">Nematostella vectensis</name>
    <name type="common">Starlet sea anemone</name>
    <dbReference type="NCBI Taxonomy" id="45351"/>
    <lineage>
        <taxon>Eukaryota</taxon>
        <taxon>Metazoa</taxon>
        <taxon>Cnidaria</taxon>
        <taxon>Anthozoa</taxon>
        <taxon>Hexacorallia</taxon>
        <taxon>Actiniaria</taxon>
        <taxon>Edwardsiidae</taxon>
        <taxon>Nematostella</taxon>
    </lineage>
</organism>
<dbReference type="EMBL" id="DS469615">
    <property type="protein sequence ID" value="EDO38989.1"/>
    <property type="molecule type" value="Genomic_DNA"/>
</dbReference>
<proteinExistence type="predicted"/>
<accession>A7SBE2</accession>
<dbReference type="Proteomes" id="UP000001593">
    <property type="component" value="Unassembled WGS sequence"/>
</dbReference>
<gene>
    <name evidence="1" type="ORF">NEMVEDRAFT_v1g232972</name>
</gene>
<sequence>MKNASSLSPALKLLRKTKLSPGRTIWAGAETHFHEGHNLICTLLPDAFNQERHNLAKAKGYVGGGERHGNFFCGTLMDEVRLVMVHRSCCIIKHHQLQKPGSR</sequence>
<keyword evidence="2" id="KW-1185">Reference proteome</keyword>
<name>A7SBE2_NEMVE</name>
<protein>
    <submittedName>
        <fullName evidence="1">Uncharacterized protein</fullName>
    </submittedName>
</protein>
<dbReference type="AlphaFoldDB" id="A7SBE2"/>
<dbReference type="InParanoid" id="A7SBE2"/>